<evidence type="ECO:0000313" key="2">
    <source>
        <dbReference type="EMBL" id="GFR72541.1"/>
    </source>
</evidence>
<keyword evidence="2" id="KW-0695">RNA-directed DNA polymerase</keyword>
<dbReference type="Pfam" id="PF00078">
    <property type="entry name" value="RVT_1"/>
    <property type="match status" value="1"/>
</dbReference>
<dbReference type="PANTHER" id="PTHR33332">
    <property type="entry name" value="REVERSE TRANSCRIPTASE DOMAIN-CONTAINING PROTEIN"/>
    <property type="match status" value="1"/>
</dbReference>
<dbReference type="AlphaFoldDB" id="A0AAV4FHK7"/>
<proteinExistence type="predicted"/>
<keyword evidence="2" id="KW-0548">Nucleotidyltransferase</keyword>
<reference evidence="2 3" key="1">
    <citation type="journal article" date="2021" name="Elife">
        <title>Chloroplast acquisition without the gene transfer in kleptoplastic sea slugs, Plakobranchus ocellatus.</title>
        <authorList>
            <person name="Maeda T."/>
            <person name="Takahashi S."/>
            <person name="Yoshida T."/>
            <person name="Shimamura S."/>
            <person name="Takaki Y."/>
            <person name="Nagai Y."/>
            <person name="Toyoda A."/>
            <person name="Suzuki Y."/>
            <person name="Arimoto A."/>
            <person name="Ishii H."/>
            <person name="Satoh N."/>
            <person name="Nishiyama T."/>
            <person name="Hasebe M."/>
            <person name="Maruyama T."/>
            <person name="Minagawa J."/>
            <person name="Obokata J."/>
            <person name="Shigenobu S."/>
        </authorList>
    </citation>
    <scope>NUCLEOTIDE SEQUENCE [LARGE SCALE GENOMIC DNA]</scope>
</reference>
<accession>A0AAV4FHK7</accession>
<organism evidence="2 3">
    <name type="scientific">Elysia marginata</name>
    <dbReference type="NCBI Taxonomy" id="1093978"/>
    <lineage>
        <taxon>Eukaryota</taxon>
        <taxon>Metazoa</taxon>
        <taxon>Spiralia</taxon>
        <taxon>Lophotrochozoa</taxon>
        <taxon>Mollusca</taxon>
        <taxon>Gastropoda</taxon>
        <taxon>Heterobranchia</taxon>
        <taxon>Euthyneura</taxon>
        <taxon>Panpulmonata</taxon>
        <taxon>Sacoglossa</taxon>
        <taxon>Placobranchoidea</taxon>
        <taxon>Plakobranchidae</taxon>
        <taxon>Elysia</taxon>
    </lineage>
</organism>
<evidence type="ECO:0000313" key="3">
    <source>
        <dbReference type="Proteomes" id="UP000762676"/>
    </source>
</evidence>
<name>A0AAV4FHK7_9GAST</name>
<dbReference type="SUPFAM" id="SSF56672">
    <property type="entry name" value="DNA/RNA polymerases"/>
    <property type="match status" value="1"/>
</dbReference>
<evidence type="ECO:0000259" key="1">
    <source>
        <dbReference type="PROSITE" id="PS50878"/>
    </source>
</evidence>
<dbReference type="Proteomes" id="UP000762676">
    <property type="component" value="Unassembled WGS sequence"/>
</dbReference>
<dbReference type="PROSITE" id="PS50878">
    <property type="entry name" value="RT_POL"/>
    <property type="match status" value="1"/>
</dbReference>
<sequence>MSGKAHTVILPAPFPVNELPDRFGAFFQEKVNTIRASIDSCKTDRSPEHEPFLRNSFETFKSVSEKEVKDLITSSSPKSCDLDPLPTTVLLKHLDPLSSVITKIINDSLTSGIVPNSFKHAVIRPLLKKSTLCPDELKNYRPISNLPFISKILEKVVMKQLKAHLETNRLFDVHQSAYKANHNTETALLKIFNDLLTAADDDKVSLLALLDLSAAFDTIDQTILLDRLCHTYGISGIVLKWFDSYLSDRTQCVVVSGKTSACFKLKFGVPQGSVLGPILFTLYTKPLSSLIESHGLKYHMYADDTQLYSSVLSSDFKPLVKTFEACITDIKNWMVINKLQLNSEKTELVLFDVKHVLKDMALGHISIGHDSIPFQTKAKNLGVFFDHNLSMEPQINNVCKLTYLELRRLGAMAKYLDEISKKTLASSFILSRLDYCNSLYLNLSNEAIDKLQRCQNNAARIVTRKRKTDPITPILKHLHWLPVKKRIHYKASLLCFKCIQGTAPRYISDRVPLYIPSRCLRSSEKRLLKEKHSKRRNLAVGHSALQPLSYGTTYPKTSEI</sequence>
<keyword evidence="2" id="KW-0808">Transferase</keyword>
<dbReference type="CDD" id="cd01650">
    <property type="entry name" value="RT_nLTR_like"/>
    <property type="match status" value="1"/>
</dbReference>
<dbReference type="EMBL" id="BMAT01000753">
    <property type="protein sequence ID" value="GFR72541.1"/>
    <property type="molecule type" value="Genomic_DNA"/>
</dbReference>
<dbReference type="InterPro" id="IPR043502">
    <property type="entry name" value="DNA/RNA_pol_sf"/>
</dbReference>
<protein>
    <submittedName>
        <fullName evidence="2">Reverse transcriptase-like protein</fullName>
    </submittedName>
</protein>
<feature type="domain" description="Reverse transcriptase" evidence="1">
    <location>
        <begin position="107"/>
        <end position="385"/>
    </location>
</feature>
<keyword evidence="3" id="KW-1185">Reference proteome</keyword>
<gene>
    <name evidence="2" type="ORF">ElyMa_000382300</name>
</gene>
<dbReference type="InterPro" id="IPR000477">
    <property type="entry name" value="RT_dom"/>
</dbReference>
<comment type="caution">
    <text evidence="2">The sequence shown here is derived from an EMBL/GenBank/DDBJ whole genome shotgun (WGS) entry which is preliminary data.</text>
</comment>
<dbReference type="GO" id="GO:0003964">
    <property type="term" value="F:RNA-directed DNA polymerase activity"/>
    <property type="evidence" value="ECO:0007669"/>
    <property type="project" value="UniProtKB-KW"/>
</dbReference>